<feature type="domain" description="Winged helix" evidence="1">
    <location>
        <begin position="20"/>
        <end position="92"/>
    </location>
</feature>
<comment type="caution">
    <text evidence="2">The sequence shown here is derived from an EMBL/GenBank/DDBJ whole genome shotgun (WGS) entry which is preliminary data.</text>
</comment>
<keyword evidence="3" id="KW-1185">Reference proteome</keyword>
<dbReference type="InterPro" id="IPR054382">
    <property type="entry name" value="wHTH_alphaproteobact"/>
</dbReference>
<evidence type="ECO:0000259" key="1">
    <source>
        <dbReference type="Pfam" id="PF22324"/>
    </source>
</evidence>
<evidence type="ECO:0000313" key="3">
    <source>
        <dbReference type="Proteomes" id="UP001593940"/>
    </source>
</evidence>
<dbReference type="Proteomes" id="UP001593940">
    <property type="component" value="Unassembled WGS sequence"/>
</dbReference>
<proteinExistence type="predicted"/>
<dbReference type="Pfam" id="PF22324">
    <property type="entry name" value="HTH_91"/>
    <property type="match status" value="1"/>
</dbReference>
<evidence type="ECO:0000313" key="2">
    <source>
        <dbReference type="EMBL" id="MFC1456394.1"/>
    </source>
</evidence>
<gene>
    <name evidence="2" type="ORF">ACETIH_06590</name>
</gene>
<sequence>MNSDDIVELHVAIEGRSERKFVGRYAWTLFRLIQAAEKGCTPIEQPAPRWSHYVFWLRRQGVIIDTITETHGGAYAGTHARYVLRSSVEVRKVLRASDKRLAA</sequence>
<organism evidence="2 3">
    <name type="scientific">Microvirga arabica</name>
    <dbReference type="NCBI Taxonomy" id="1128671"/>
    <lineage>
        <taxon>Bacteria</taxon>
        <taxon>Pseudomonadati</taxon>
        <taxon>Pseudomonadota</taxon>
        <taxon>Alphaproteobacteria</taxon>
        <taxon>Hyphomicrobiales</taxon>
        <taxon>Methylobacteriaceae</taxon>
        <taxon>Microvirga</taxon>
    </lineage>
</organism>
<dbReference type="RefSeq" id="WP_377029166.1">
    <property type="nucleotide sequence ID" value="NZ_JBHOMY010000013.1"/>
</dbReference>
<reference evidence="2 3" key="1">
    <citation type="submission" date="2024-09" db="EMBL/GenBank/DDBJ databases">
        <title>Nodulacao em especies de Leguminosae Basais da Amazonia e Caracterizacao dos Rizobios e Bacterias Associadas aos Nodulos.</title>
        <authorList>
            <person name="Jambeiro I.C.A."/>
            <person name="Lopes I.S."/>
            <person name="Aguiar E.R.G.R."/>
            <person name="Santos A.F.J."/>
            <person name="Dos Santos J.M.F."/>
            <person name="Gross E."/>
        </authorList>
    </citation>
    <scope>NUCLEOTIDE SEQUENCE [LARGE SCALE GENOMIC DNA]</scope>
    <source>
        <strain evidence="2 3">BRUESC1165</strain>
    </source>
</reference>
<dbReference type="EMBL" id="JBHOMY010000013">
    <property type="protein sequence ID" value="MFC1456394.1"/>
    <property type="molecule type" value="Genomic_DNA"/>
</dbReference>
<name>A0ABV6Y549_9HYPH</name>
<accession>A0ABV6Y549</accession>
<protein>
    <recommendedName>
        <fullName evidence="1">Winged helix domain-containing protein</fullName>
    </recommendedName>
</protein>